<evidence type="ECO:0000256" key="4">
    <source>
        <dbReference type="SAM" id="MobiDB-lite"/>
    </source>
</evidence>
<evidence type="ECO:0000313" key="7">
    <source>
        <dbReference type="Proteomes" id="UP001589647"/>
    </source>
</evidence>
<feature type="region of interest" description="Disordered" evidence="4">
    <location>
        <begin position="872"/>
        <end position="893"/>
    </location>
</feature>
<keyword evidence="7" id="KW-1185">Reference proteome</keyword>
<dbReference type="PROSITE" id="PS00108">
    <property type="entry name" value="PROTEIN_KINASE_ST"/>
    <property type="match status" value="1"/>
</dbReference>
<dbReference type="RefSeq" id="WP_229824014.1">
    <property type="nucleotide sequence ID" value="NZ_BMRC01000005.1"/>
</dbReference>
<gene>
    <name evidence="6" type="ORF">ACFFV7_45965</name>
</gene>
<comment type="similarity">
    <text evidence="1">Belongs to the protein kinase superfamily. STE Ser/Thr protein kinase family. STE20 subfamily.</text>
</comment>
<sequence>MLIEGDPQRLGGYWLAGRLGAGGQGVVYEAYAEDGRRVAVKVLHGDQARQLAREVTAARRVAAFCTAPVVEAVLDGPRPYIVSEYVEGPSLRKAVSEGRRFGGADLHRLATAVATALTAIHDAGVVHRDLKPDNVLLGPDGPRVIDFGIARTAEMSLTETGLVTGTPTYMAPEVFTGQRAGMPADVFAWGGIMLYAATGADPFEAESLGGVMHRVLSANPDLGVLPGSMRPLVGVALDKDPARRPTARQLLLALVSAESGLDTAHLLAQGSGQAAGMTGTADDPGLGTLAEQAYGMLTRDERELAAEVFLRLVTIGERDELTVRRAALSELTEGRPARESAAVARIMDVFGYLLGRDGEEVWLSRPALPHAWPRYRRWIEANKDGLAAHREILTAARRWHQTGRRDGDLFQGQSLDSALRWAATERRNITLSPLERDFLDAGARLARGRARRNRLVTLSLAGLLVISLVAGGLAVQQSVLADERADAVAAQRDRAEGARLAQVAGTLRYTDPRTAMQLSVAAWRLAGSAQARAALTTALAQREVAVFRDPAGAADTVRALSRDGRILASVGGDAIRLWDLRTGRRAGGVAKLGLKGESPVAAALSPSGRDLLLTTSRRLVVWRPGAGRVVRSLPMARDVQLYGRYGTVDRYVMTTYTDGDGHRHDHVWDLERGTRKAISAYDGAMTAAGDAIYVRGGGAHGRVERRGLPGLRLEQAQPPAAACDCRAPLAVTAGGGDLIEETRDDLTATPVKGGRSRDLTLQTGVMPWNRGELTVSPDGRLFASVTESQIQVWRAFDEHLTTITLPTGADNGSQAPQVGFDGSGMRYLSEDRVLTVDLADLPVKAADATPWGQPELSPDARHLLAVGEDGTVYTGDRPANKENKAGTADKAGGGGGMRPVVKVAGGGSGAATAAAFSPDSRLAAVGAPGGIVVIDVATRRPLAQWRPDLAGRPQATDLLAFAPGGARLAAVQYAADGDADERRLAVWDWKTRRALWSVRFTNVSGVRFAPDGRTLAVAGTKSADTPGHDLRLLDATTGRQLGAPFGMSGQDSTVIDFVFSHDGSSVAVVDGRGRVTAFDMAGRRRAGQVGQGGELVGDATMSPRENVIAVGTKSGRVQLLDLATGTPLGLLRDGDVGGVSALAFSADGTAVTTVDRAGLPHERPVEPAKMAAAICARSGAPLTPAEWRAYVTEAPYRKVCP</sequence>
<evidence type="ECO:0000313" key="6">
    <source>
        <dbReference type="EMBL" id="MFB9208596.1"/>
    </source>
</evidence>
<accession>A0ABV5IVJ9</accession>
<dbReference type="InterPro" id="IPR008271">
    <property type="entry name" value="Ser/Thr_kinase_AS"/>
</dbReference>
<dbReference type="PANTHER" id="PTHR45832">
    <property type="entry name" value="SERINE/THREONINE-PROTEIN KINASE SAMKA-RELATED-RELATED"/>
    <property type="match status" value="1"/>
</dbReference>
<name>A0ABV5IVJ9_9ACTN</name>
<dbReference type="InterPro" id="IPR049052">
    <property type="entry name" value="nSTAND1"/>
</dbReference>
<feature type="domain" description="Protein kinase" evidence="5">
    <location>
        <begin position="13"/>
        <end position="268"/>
    </location>
</feature>
<dbReference type="SUPFAM" id="SSF50998">
    <property type="entry name" value="Quinoprotein alcohol dehydrogenase-like"/>
    <property type="match status" value="1"/>
</dbReference>
<dbReference type="PROSITE" id="PS50011">
    <property type="entry name" value="PROTEIN_KINASE_DOM"/>
    <property type="match status" value="1"/>
</dbReference>
<dbReference type="InterPro" id="IPR011009">
    <property type="entry name" value="Kinase-like_dom_sf"/>
</dbReference>
<dbReference type="InterPro" id="IPR051931">
    <property type="entry name" value="PAK3-like"/>
</dbReference>
<dbReference type="PANTHER" id="PTHR45832:SF22">
    <property type="entry name" value="SERINE_THREONINE-PROTEIN KINASE SAMKA-RELATED"/>
    <property type="match status" value="1"/>
</dbReference>
<reference evidence="6 7" key="1">
    <citation type="submission" date="2024-09" db="EMBL/GenBank/DDBJ databases">
        <authorList>
            <person name="Sun Q."/>
            <person name="Mori K."/>
        </authorList>
    </citation>
    <scope>NUCLEOTIDE SEQUENCE [LARGE SCALE GENOMIC DNA]</scope>
    <source>
        <strain evidence="6 7">CCM 3426</strain>
    </source>
</reference>
<evidence type="ECO:0000259" key="5">
    <source>
        <dbReference type="PROSITE" id="PS50011"/>
    </source>
</evidence>
<dbReference type="SUPFAM" id="SSF56112">
    <property type="entry name" value="Protein kinase-like (PK-like)"/>
    <property type="match status" value="1"/>
</dbReference>
<keyword evidence="6" id="KW-0723">Serine/threonine-protein kinase</keyword>
<evidence type="ECO:0000256" key="2">
    <source>
        <dbReference type="ARBA" id="ARBA00022741"/>
    </source>
</evidence>
<dbReference type="GO" id="GO:0004674">
    <property type="term" value="F:protein serine/threonine kinase activity"/>
    <property type="evidence" value="ECO:0007669"/>
    <property type="project" value="UniProtKB-KW"/>
</dbReference>
<evidence type="ECO:0000256" key="3">
    <source>
        <dbReference type="ARBA" id="ARBA00022840"/>
    </source>
</evidence>
<keyword evidence="6" id="KW-0418">Kinase</keyword>
<keyword evidence="6" id="KW-0808">Transferase</keyword>
<organism evidence="6 7">
    <name type="scientific">Nonomuraea spiralis</name>
    <dbReference type="NCBI Taxonomy" id="46182"/>
    <lineage>
        <taxon>Bacteria</taxon>
        <taxon>Bacillati</taxon>
        <taxon>Actinomycetota</taxon>
        <taxon>Actinomycetes</taxon>
        <taxon>Streptosporangiales</taxon>
        <taxon>Streptosporangiaceae</taxon>
        <taxon>Nonomuraea</taxon>
    </lineage>
</organism>
<dbReference type="InterPro" id="IPR011047">
    <property type="entry name" value="Quinoprotein_ADH-like_sf"/>
</dbReference>
<dbReference type="CDD" id="cd14014">
    <property type="entry name" value="STKc_PknB_like"/>
    <property type="match status" value="1"/>
</dbReference>
<dbReference type="Gene3D" id="2.130.10.10">
    <property type="entry name" value="YVTN repeat-like/Quinoprotein amine dehydrogenase"/>
    <property type="match status" value="3"/>
</dbReference>
<dbReference type="Pfam" id="PF00069">
    <property type="entry name" value="Pkinase"/>
    <property type="match status" value="1"/>
</dbReference>
<evidence type="ECO:0000256" key="1">
    <source>
        <dbReference type="ARBA" id="ARBA00008874"/>
    </source>
</evidence>
<dbReference type="Proteomes" id="UP001589647">
    <property type="component" value="Unassembled WGS sequence"/>
</dbReference>
<proteinExistence type="inferred from homology"/>
<dbReference type="Gene3D" id="1.10.510.10">
    <property type="entry name" value="Transferase(Phosphotransferase) domain 1"/>
    <property type="match status" value="1"/>
</dbReference>
<keyword evidence="3" id="KW-0067">ATP-binding</keyword>
<dbReference type="SMART" id="SM00220">
    <property type="entry name" value="S_TKc"/>
    <property type="match status" value="1"/>
</dbReference>
<comment type="caution">
    <text evidence="6">The sequence shown here is derived from an EMBL/GenBank/DDBJ whole genome shotgun (WGS) entry which is preliminary data.</text>
</comment>
<dbReference type="InterPro" id="IPR015943">
    <property type="entry name" value="WD40/YVTN_repeat-like_dom_sf"/>
</dbReference>
<protein>
    <submittedName>
        <fullName evidence="6">WD40 repeat domain-containing serine/threonine protein kinase</fullName>
    </submittedName>
</protein>
<dbReference type="SUPFAM" id="SSF82171">
    <property type="entry name" value="DPP6 N-terminal domain-like"/>
    <property type="match status" value="1"/>
</dbReference>
<dbReference type="InterPro" id="IPR000719">
    <property type="entry name" value="Prot_kinase_dom"/>
</dbReference>
<dbReference type="SMART" id="SM00320">
    <property type="entry name" value="WD40"/>
    <property type="match status" value="6"/>
</dbReference>
<dbReference type="InterPro" id="IPR001680">
    <property type="entry name" value="WD40_rpt"/>
</dbReference>
<keyword evidence="2" id="KW-0547">Nucleotide-binding</keyword>
<dbReference type="EMBL" id="JBHMEI010000078">
    <property type="protein sequence ID" value="MFB9208596.1"/>
    <property type="molecule type" value="Genomic_DNA"/>
</dbReference>
<dbReference type="Pfam" id="PF20703">
    <property type="entry name" value="nSTAND1"/>
    <property type="match status" value="1"/>
</dbReference>